<dbReference type="Gene3D" id="3.40.50.720">
    <property type="entry name" value="NAD(P)-binding Rossmann-like Domain"/>
    <property type="match status" value="1"/>
</dbReference>
<dbReference type="CDD" id="cd08255">
    <property type="entry name" value="2-desacetyl-2-hydroxyethyl_bacteriochlorophyllide_like"/>
    <property type="match status" value="1"/>
</dbReference>
<dbReference type="Pfam" id="PF08240">
    <property type="entry name" value="ADH_N"/>
    <property type="match status" value="1"/>
</dbReference>
<dbReference type="RefSeq" id="WP_188072476.1">
    <property type="nucleotide sequence ID" value="NZ_JACIDT010000009.1"/>
</dbReference>
<evidence type="ECO:0000256" key="1">
    <source>
        <dbReference type="ARBA" id="ARBA00001947"/>
    </source>
</evidence>
<sequence length="344" mass="35756">MRSSVIAFTAPGRAELLDRAIEPPEPGRILIEAELSLISAGTERTLLKQAPDYPFFPGYSLVGHVAAVGEGVTGFAVGDRVAASASHGSLVACDADLAFPIPDGVSSQDAAFFTVGATALYAVRLAQIAMGDPVLVAGQGLIGLIATQIARCAGAVPVIGVDLDRKRLDLALALGADFVFEAGDEQGLAGAAAALAGGGVAATIELSGAPVMIDRAIGLTRRRGRVVAASLNPAGYKVDLYGEAWMKGLSLVGAYFNSRPWRLDTVEMAPPTNWPLRSYRGGRFEGNDIGTSAGDSALLLDLLAHGRIKVAPLVSEAVDAKEAPALFDRLPRSEFLGALIRWKP</sequence>
<comment type="caution">
    <text evidence="7">The sequence shown here is derived from an EMBL/GenBank/DDBJ whole genome shotgun (WGS) entry which is preliminary data.</text>
</comment>
<reference evidence="7 8" key="1">
    <citation type="submission" date="2020-08" db="EMBL/GenBank/DDBJ databases">
        <title>Genomic Encyclopedia of Type Strains, Phase IV (KMG-IV): sequencing the most valuable type-strain genomes for metagenomic binning, comparative biology and taxonomic classification.</title>
        <authorList>
            <person name="Goeker M."/>
        </authorList>
    </citation>
    <scope>NUCLEOTIDE SEQUENCE [LARGE SCALE GENOMIC DNA]</scope>
    <source>
        <strain evidence="7 8">DSM 26189</strain>
    </source>
</reference>
<keyword evidence="5" id="KW-0560">Oxidoreductase</keyword>
<dbReference type="InterPro" id="IPR011032">
    <property type="entry name" value="GroES-like_sf"/>
</dbReference>
<protein>
    <submittedName>
        <fullName evidence="7">2-desacetyl-2-hydroxyethyl bacteriochlorophyllide A dehydrogenase</fullName>
    </submittedName>
</protein>
<dbReference type="SUPFAM" id="SSF50129">
    <property type="entry name" value="GroES-like"/>
    <property type="match status" value="1"/>
</dbReference>
<dbReference type="InterPro" id="IPR020843">
    <property type="entry name" value="ER"/>
</dbReference>
<dbReference type="InterPro" id="IPR013149">
    <property type="entry name" value="ADH-like_C"/>
</dbReference>
<dbReference type="EMBL" id="JACIDT010000009">
    <property type="protein sequence ID" value="MBB3926967.1"/>
    <property type="molecule type" value="Genomic_DNA"/>
</dbReference>
<keyword evidence="4" id="KW-0862">Zinc</keyword>
<dbReference type="InterPro" id="IPR036291">
    <property type="entry name" value="NAD(P)-bd_dom_sf"/>
</dbReference>
<dbReference type="Proteomes" id="UP000571950">
    <property type="component" value="Unassembled WGS sequence"/>
</dbReference>
<dbReference type="AlphaFoldDB" id="A0A7W6FQR9"/>
<dbReference type="PANTHER" id="PTHR43350">
    <property type="entry name" value="NAD-DEPENDENT ALCOHOL DEHYDROGENASE"/>
    <property type="match status" value="1"/>
</dbReference>
<name>A0A7W6FQR9_9SPHN</name>
<dbReference type="SMART" id="SM00829">
    <property type="entry name" value="PKS_ER"/>
    <property type="match status" value="1"/>
</dbReference>
<evidence type="ECO:0000256" key="2">
    <source>
        <dbReference type="ARBA" id="ARBA00008072"/>
    </source>
</evidence>
<evidence type="ECO:0000259" key="6">
    <source>
        <dbReference type="SMART" id="SM00829"/>
    </source>
</evidence>
<proteinExistence type="inferred from homology"/>
<keyword evidence="8" id="KW-1185">Reference proteome</keyword>
<evidence type="ECO:0000256" key="5">
    <source>
        <dbReference type="ARBA" id="ARBA00023002"/>
    </source>
</evidence>
<comment type="similarity">
    <text evidence="2">Belongs to the zinc-containing alcohol dehydrogenase family.</text>
</comment>
<dbReference type="GO" id="GO:0016491">
    <property type="term" value="F:oxidoreductase activity"/>
    <property type="evidence" value="ECO:0007669"/>
    <property type="project" value="UniProtKB-KW"/>
</dbReference>
<accession>A0A7W6FQR9</accession>
<dbReference type="SUPFAM" id="SSF51735">
    <property type="entry name" value="NAD(P)-binding Rossmann-fold domains"/>
    <property type="match status" value="1"/>
</dbReference>
<dbReference type="Gene3D" id="3.90.180.10">
    <property type="entry name" value="Medium-chain alcohol dehydrogenases, catalytic domain"/>
    <property type="match status" value="2"/>
</dbReference>
<evidence type="ECO:0000313" key="7">
    <source>
        <dbReference type="EMBL" id="MBB3926967.1"/>
    </source>
</evidence>
<dbReference type="GO" id="GO:0046872">
    <property type="term" value="F:metal ion binding"/>
    <property type="evidence" value="ECO:0007669"/>
    <property type="project" value="UniProtKB-KW"/>
</dbReference>
<dbReference type="Pfam" id="PF00107">
    <property type="entry name" value="ADH_zinc_N"/>
    <property type="match status" value="1"/>
</dbReference>
<evidence type="ECO:0000256" key="3">
    <source>
        <dbReference type="ARBA" id="ARBA00022723"/>
    </source>
</evidence>
<feature type="domain" description="Enoyl reductase (ER)" evidence="6">
    <location>
        <begin position="9"/>
        <end position="340"/>
    </location>
</feature>
<gene>
    <name evidence="7" type="ORF">GGR43_002690</name>
</gene>
<dbReference type="InterPro" id="IPR013154">
    <property type="entry name" value="ADH-like_N"/>
</dbReference>
<keyword evidence="3" id="KW-0479">Metal-binding</keyword>
<evidence type="ECO:0000313" key="8">
    <source>
        <dbReference type="Proteomes" id="UP000571950"/>
    </source>
</evidence>
<dbReference type="PANTHER" id="PTHR43350:SF19">
    <property type="entry name" value="D-GULOSIDE 3-DEHYDROGENASE"/>
    <property type="match status" value="1"/>
</dbReference>
<organism evidence="7 8">
    <name type="scientific">Sphingobium jiangsuense</name>
    <dbReference type="NCBI Taxonomy" id="870476"/>
    <lineage>
        <taxon>Bacteria</taxon>
        <taxon>Pseudomonadati</taxon>
        <taxon>Pseudomonadota</taxon>
        <taxon>Alphaproteobacteria</taxon>
        <taxon>Sphingomonadales</taxon>
        <taxon>Sphingomonadaceae</taxon>
        <taxon>Sphingobium</taxon>
    </lineage>
</organism>
<comment type="cofactor">
    <cofactor evidence="1">
        <name>Zn(2+)</name>
        <dbReference type="ChEBI" id="CHEBI:29105"/>
    </cofactor>
</comment>
<evidence type="ECO:0000256" key="4">
    <source>
        <dbReference type="ARBA" id="ARBA00022833"/>
    </source>
</evidence>